<dbReference type="InterPro" id="IPR011990">
    <property type="entry name" value="TPR-like_helical_dom_sf"/>
</dbReference>
<dbReference type="SUPFAM" id="SSF159065">
    <property type="entry name" value="Dom34/Pelota N-terminal domain-like"/>
    <property type="match status" value="1"/>
</dbReference>
<organism evidence="3 4">
    <name type="scientific">Durusdinium trenchii</name>
    <dbReference type="NCBI Taxonomy" id="1381693"/>
    <lineage>
        <taxon>Eukaryota</taxon>
        <taxon>Sar</taxon>
        <taxon>Alveolata</taxon>
        <taxon>Dinophyceae</taxon>
        <taxon>Suessiales</taxon>
        <taxon>Symbiodiniaceae</taxon>
        <taxon>Durusdinium</taxon>
    </lineage>
</organism>
<keyword evidence="4" id="KW-1185">Reference proteome</keyword>
<evidence type="ECO:0000313" key="3">
    <source>
        <dbReference type="EMBL" id="CAK9082334.1"/>
    </source>
</evidence>
<evidence type="ECO:0000256" key="1">
    <source>
        <dbReference type="ARBA" id="ARBA00022737"/>
    </source>
</evidence>
<evidence type="ECO:0000313" key="4">
    <source>
        <dbReference type="Proteomes" id="UP001642464"/>
    </source>
</evidence>
<dbReference type="Pfam" id="PF13041">
    <property type="entry name" value="PPR_2"/>
    <property type="match status" value="1"/>
</dbReference>
<proteinExistence type="predicted"/>
<sequence>MAAQAAQRLHSGSGAAEVAEALEEEIKRRHPGFATAVLKRLGSGANVEVLGHVLSLMQQKRVESPELNVIHCNTAIKACCSGAWLQALNFLEQMLQMRLKPDVFTYSSVMTACLKEMNWHAALQIFHNCKLFLRPDLALSNCGLHALNLAGQWEAAKHLLWQLPQLELRADVISFGPAIADVGWKQSALMLETMEASAIEPDRKIFSSFAVTGESEDIWQRSMGLLDLMRQRDLEADVINHSSALAPLAEQLHWQMALAFAAQSDGHHGALSLCNAVLRAVRGEWRMAVAEINGLVMKGLEPDEVSRNTLLAAVGSAERWQTAMQLSLLNARTPWRSVVSLWEHHRWQGLEVQAAASLAMRGSPWEQQLSSLEVLSRSSSDDQAMLSSCLNSCEAASDWQVALALLGSMSVEDFDEVSFGAAISACAKGAQWLAALELLQEASQSRFASDIARNAASSACERGSQWQFCVFFLDGTSPDLISYNVALSATQKASYWKLPCFLLEEMGEETDEISRDTVIFACAFQWRHALEISAVFKRKFFLPESPVLLGSGALSGAQLNRLAEEVEAALLGELRSMMFRRLVDCEENQWVKMGAHHTLEIELNNKLTLGKDRWDAMHLQELDEATDVHKTSEVAVLLMEAGQGVLEANRWEIERLGVAELGKAAKISLAEGDLDEERWKRYGLRASELVGELSFQEAARFASAFSTARYVEFPLFAKLSARALDCLPRVSDQTGEDTPKAVNSVSASDLRRMAMACGKAQCFDGELLEAMVPLIEERLQDFRPRELVHVADAYARLPVQSPELFALVAEALPRYLYELRPPELASLCRAFAEVALYNEELTDALGAEVEKRARSFGAMECLIFLDGLSRLHEGMDQDLRTIRKERDAAVIAAVAEQLSGSASSLKAVELVRGFAALVRLDYYNARLVHGRICAALALKFNELVQGARMATTPFARPPQ</sequence>
<accession>A0ABP0Q288</accession>
<dbReference type="InterPro" id="IPR002885">
    <property type="entry name" value="PPR_rpt"/>
</dbReference>
<dbReference type="PANTHER" id="PTHR47936:SF1">
    <property type="entry name" value="PENTATRICOPEPTIDE REPEAT-CONTAINING PROTEIN GUN1, CHLOROPLASTIC"/>
    <property type="match status" value="1"/>
</dbReference>
<dbReference type="EMBL" id="CAXAMM010038940">
    <property type="protein sequence ID" value="CAK9082334.1"/>
    <property type="molecule type" value="Genomic_DNA"/>
</dbReference>
<dbReference type="InterPro" id="IPR058547">
    <property type="entry name" value="Pelota_N"/>
</dbReference>
<dbReference type="PANTHER" id="PTHR47936">
    <property type="entry name" value="PPR_LONG DOMAIN-CONTAINING PROTEIN"/>
    <property type="match status" value="1"/>
</dbReference>
<reference evidence="3 4" key="1">
    <citation type="submission" date="2024-02" db="EMBL/GenBank/DDBJ databases">
        <authorList>
            <person name="Chen Y."/>
            <person name="Shah S."/>
            <person name="Dougan E. K."/>
            <person name="Thang M."/>
            <person name="Chan C."/>
        </authorList>
    </citation>
    <scope>NUCLEOTIDE SEQUENCE [LARGE SCALE GENOMIC DNA]</scope>
</reference>
<keyword evidence="1" id="KW-0677">Repeat</keyword>
<dbReference type="Gene3D" id="1.25.40.10">
    <property type="entry name" value="Tetratricopeptide repeat domain"/>
    <property type="match status" value="2"/>
</dbReference>
<protein>
    <submittedName>
        <fullName evidence="3">Pentatricopeptide repeat-containing protein At2g41720 (Protein EMBRYO DEFECTIVE 2654)</fullName>
    </submittedName>
</protein>
<dbReference type="Proteomes" id="UP001642464">
    <property type="component" value="Unassembled WGS sequence"/>
</dbReference>
<gene>
    <name evidence="3" type="ORF">SCF082_LOCUS39138</name>
</gene>
<evidence type="ECO:0000259" key="2">
    <source>
        <dbReference type="Pfam" id="PF26356"/>
    </source>
</evidence>
<feature type="domain" description="Pelota N-terminal" evidence="2">
    <location>
        <begin position="585"/>
        <end position="626"/>
    </location>
</feature>
<comment type="caution">
    <text evidence="3">The sequence shown here is derived from an EMBL/GenBank/DDBJ whole genome shotgun (WGS) entry which is preliminary data.</text>
</comment>
<dbReference type="Pfam" id="PF26356">
    <property type="entry name" value="Pelota_N"/>
    <property type="match status" value="1"/>
</dbReference>
<name>A0ABP0Q288_9DINO</name>
<dbReference type="InterPro" id="IPR038069">
    <property type="entry name" value="Pelota/DOM34_N"/>
</dbReference>
<feature type="non-terminal residue" evidence="3">
    <location>
        <position position="959"/>
    </location>
</feature>
<dbReference type="Gene3D" id="2.30.30.870">
    <property type="entry name" value="Pelota, domain A"/>
    <property type="match status" value="1"/>
</dbReference>